<dbReference type="AlphaFoldDB" id="A0A7X0Y3G0"/>
<gene>
    <name evidence="1" type="ORF">HCA69_04940</name>
</gene>
<dbReference type="RefSeq" id="WP_185525659.1">
    <property type="nucleotide sequence ID" value="NZ_JAARWN010000002.1"/>
</dbReference>
<dbReference type="Proteomes" id="UP000535908">
    <property type="component" value="Unassembled WGS sequence"/>
</dbReference>
<name>A0A7X0Y3G0_9LIST</name>
<proteinExistence type="predicted"/>
<reference evidence="1 2" key="1">
    <citation type="submission" date="2020-03" db="EMBL/GenBank/DDBJ databases">
        <title>Soil Listeria distribution.</title>
        <authorList>
            <person name="Liao J."/>
            <person name="Wiedmann M."/>
        </authorList>
    </citation>
    <scope>NUCLEOTIDE SEQUENCE [LARGE SCALE GENOMIC DNA]</scope>
    <source>
        <strain evidence="1 2">FSL L7-0741</strain>
    </source>
</reference>
<accession>A0A7X0Y3G0</accession>
<evidence type="ECO:0000313" key="1">
    <source>
        <dbReference type="EMBL" id="MBC1935702.1"/>
    </source>
</evidence>
<dbReference type="EMBL" id="JAARWN010000002">
    <property type="protein sequence ID" value="MBC1935702.1"/>
    <property type="molecule type" value="Genomic_DNA"/>
</dbReference>
<comment type="caution">
    <text evidence="1">The sequence shown here is derived from an EMBL/GenBank/DDBJ whole genome shotgun (WGS) entry which is preliminary data.</text>
</comment>
<evidence type="ECO:0000313" key="2">
    <source>
        <dbReference type="Proteomes" id="UP000535908"/>
    </source>
</evidence>
<sequence>MRDSCRINIHPCNYNRIYIFEVEIAKAILAGADATVGALKSQKTEFERQLQLAALKRDMLRDANNLAEDSAHILHGKETMFDDWGRELTRIQSQLGISFESKTGDAISSQLQNEIRKLCTDREEDFQELKKSCKINFHI</sequence>
<organism evidence="1 2">
    <name type="scientific">Listeria grandensis</name>
    <dbReference type="NCBI Taxonomy" id="1494963"/>
    <lineage>
        <taxon>Bacteria</taxon>
        <taxon>Bacillati</taxon>
        <taxon>Bacillota</taxon>
        <taxon>Bacilli</taxon>
        <taxon>Bacillales</taxon>
        <taxon>Listeriaceae</taxon>
        <taxon>Listeria</taxon>
    </lineage>
</organism>
<protein>
    <submittedName>
        <fullName evidence="1">Uncharacterized protein</fullName>
    </submittedName>
</protein>